<gene>
    <name evidence="2" type="ORF">F53441_9596</name>
</gene>
<dbReference type="AlphaFoldDB" id="A0A8H4K8W3"/>
<dbReference type="OrthoDB" id="3596450at2759"/>
<proteinExistence type="predicted"/>
<dbReference type="InterPro" id="IPR045518">
    <property type="entry name" value="2EXR"/>
</dbReference>
<dbReference type="PANTHER" id="PTHR35910">
    <property type="entry name" value="2EXR DOMAIN-CONTAINING PROTEIN"/>
    <property type="match status" value="1"/>
</dbReference>
<evidence type="ECO:0000313" key="2">
    <source>
        <dbReference type="EMBL" id="KAF4446815.1"/>
    </source>
</evidence>
<accession>A0A8H4K8W3</accession>
<protein>
    <recommendedName>
        <fullName evidence="1">2EXR domain-containing protein</fullName>
    </recommendedName>
</protein>
<organism evidence="2 3">
    <name type="scientific">Fusarium austroafricanum</name>
    <dbReference type="NCBI Taxonomy" id="2364996"/>
    <lineage>
        <taxon>Eukaryota</taxon>
        <taxon>Fungi</taxon>
        <taxon>Dikarya</taxon>
        <taxon>Ascomycota</taxon>
        <taxon>Pezizomycotina</taxon>
        <taxon>Sordariomycetes</taxon>
        <taxon>Hypocreomycetidae</taxon>
        <taxon>Hypocreales</taxon>
        <taxon>Nectriaceae</taxon>
        <taxon>Fusarium</taxon>
        <taxon>Fusarium concolor species complex</taxon>
    </lineage>
</organism>
<name>A0A8H4K8W3_9HYPO</name>
<comment type="caution">
    <text evidence="2">The sequence shown here is derived from an EMBL/GenBank/DDBJ whole genome shotgun (WGS) entry which is preliminary data.</text>
</comment>
<dbReference type="Pfam" id="PF20150">
    <property type="entry name" value="2EXR"/>
    <property type="match status" value="1"/>
</dbReference>
<sequence length="323" mass="38190">MSDATFHPFPRLPLEIRQQIWEDACFKWRGGHHGLHYIKLNEKRQLAPLDCDWQTTGPRNRSAYLWHAGLWTACKESRDIAAKHWRKQGCPDVQEKTKGKDLGDALWVEPEICSFLQIIIHKKGNYEPWHQIVDMFGDIFCITAESWEPLVRNWKPIHIQAEDFWGRHLIDDMTNVAVEFDPSWNDEIEKFSSDNLIEDYPPSLVFLIRMLLDQAYDGYQRKVLLIDKNVLWHAEIAFGVYMDCDHDYLQVSHYAIRGHNPLSDFVSQLDYLIGDELTKIVYGEQDIYRYRDESDWEEDDHLSPADLLSFVVKRDNQRPRNRT</sequence>
<reference evidence="2" key="1">
    <citation type="submission" date="2020-01" db="EMBL/GenBank/DDBJ databases">
        <title>Identification and distribution of gene clusters putatively required for synthesis of sphingolipid metabolism inhibitors in phylogenetically diverse species of the filamentous fungus Fusarium.</title>
        <authorList>
            <person name="Kim H.-S."/>
            <person name="Busman M."/>
            <person name="Brown D.W."/>
            <person name="Divon H."/>
            <person name="Uhlig S."/>
            <person name="Proctor R.H."/>
        </authorList>
    </citation>
    <scope>NUCLEOTIDE SEQUENCE</scope>
    <source>
        <strain evidence="2">NRRL 53441</strain>
    </source>
</reference>
<dbReference type="Proteomes" id="UP000605986">
    <property type="component" value="Unassembled WGS sequence"/>
</dbReference>
<dbReference type="PANTHER" id="PTHR35910:SF1">
    <property type="entry name" value="2EXR DOMAIN-CONTAINING PROTEIN"/>
    <property type="match status" value="1"/>
</dbReference>
<evidence type="ECO:0000259" key="1">
    <source>
        <dbReference type="Pfam" id="PF20150"/>
    </source>
</evidence>
<feature type="domain" description="2EXR" evidence="1">
    <location>
        <begin position="6"/>
        <end position="91"/>
    </location>
</feature>
<keyword evidence="3" id="KW-1185">Reference proteome</keyword>
<dbReference type="EMBL" id="JAADJG010000435">
    <property type="protein sequence ID" value="KAF4446815.1"/>
    <property type="molecule type" value="Genomic_DNA"/>
</dbReference>
<evidence type="ECO:0000313" key="3">
    <source>
        <dbReference type="Proteomes" id="UP000605986"/>
    </source>
</evidence>